<name>A0ABX8S014_NOCIO</name>
<feature type="region of interest" description="Disordered" evidence="1">
    <location>
        <begin position="1"/>
        <end position="25"/>
    </location>
</feature>
<reference evidence="3 4" key="1">
    <citation type="submission" date="2021-07" db="EMBL/GenBank/DDBJ databases">
        <title>Whole Genome Sequence of Nocardia Iowensis.</title>
        <authorList>
            <person name="Lamm A."/>
            <person name="Collins-Fairclough A.M."/>
            <person name="Bunk B."/>
            <person name="Sproer C."/>
        </authorList>
    </citation>
    <scope>NUCLEOTIDE SEQUENCE [LARGE SCALE GENOMIC DNA]</scope>
    <source>
        <strain evidence="3 4">NRRL 5646</strain>
    </source>
</reference>
<dbReference type="SMART" id="SM00530">
    <property type="entry name" value="HTH_XRE"/>
    <property type="match status" value="1"/>
</dbReference>
<organism evidence="3 4">
    <name type="scientific">Nocardia iowensis</name>
    <dbReference type="NCBI Taxonomy" id="204891"/>
    <lineage>
        <taxon>Bacteria</taxon>
        <taxon>Bacillati</taxon>
        <taxon>Actinomycetota</taxon>
        <taxon>Actinomycetes</taxon>
        <taxon>Mycobacteriales</taxon>
        <taxon>Nocardiaceae</taxon>
        <taxon>Nocardia</taxon>
    </lineage>
</organism>
<protein>
    <submittedName>
        <fullName evidence="3">Helix-turn-helix transcriptional regulator</fullName>
    </submittedName>
</protein>
<dbReference type="InterPro" id="IPR041413">
    <property type="entry name" value="MLTR_LBD"/>
</dbReference>
<dbReference type="CDD" id="cd00093">
    <property type="entry name" value="HTH_XRE"/>
    <property type="match status" value="1"/>
</dbReference>
<evidence type="ECO:0000313" key="4">
    <source>
        <dbReference type="Proteomes" id="UP000694257"/>
    </source>
</evidence>
<feature type="domain" description="HTH cro/C1-type" evidence="2">
    <location>
        <begin position="28"/>
        <end position="82"/>
    </location>
</feature>
<dbReference type="Pfam" id="PF17765">
    <property type="entry name" value="MLTR_LBD"/>
    <property type="match status" value="1"/>
</dbReference>
<dbReference type="PROSITE" id="PS50943">
    <property type="entry name" value="HTH_CROC1"/>
    <property type="match status" value="1"/>
</dbReference>
<dbReference type="EMBL" id="CP078145">
    <property type="protein sequence ID" value="QXN94572.1"/>
    <property type="molecule type" value="Genomic_DNA"/>
</dbReference>
<evidence type="ECO:0000259" key="2">
    <source>
        <dbReference type="PROSITE" id="PS50943"/>
    </source>
</evidence>
<dbReference type="InterPro" id="IPR001387">
    <property type="entry name" value="Cro/C1-type_HTH"/>
</dbReference>
<sequence length="262" mass="29228">MRQTQTGRSRGNSESGPPVSVPNLPDTLRRIREQRKLSRARAYGCHGVSPSYLFDLERGEYKPSLDMLEQIIAGYAVDASLARHLRDLRAPSVELVSTEELRLRVTADSGLMAHIQDLKERGVLAAYMSPVWNVLVNNGLLRSTLPGLDDVRSLLAWVFGPHADTAAVDRDRDAALAVATLRGVLGRYRNAEQSFDILRKLGDNNDFRRRWTSTLEVSYACDSSKPVRLRHVGTGELMAYSLMVSEVPDTTDVLLMTALRKH</sequence>
<feature type="compositionally biased region" description="Polar residues" evidence="1">
    <location>
        <begin position="1"/>
        <end position="15"/>
    </location>
</feature>
<evidence type="ECO:0000256" key="1">
    <source>
        <dbReference type="SAM" id="MobiDB-lite"/>
    </source>
</evidence>
<proteinExistence type="predicted"/>
<dbReference type="Pfam" id="PF13560">
    <property type="entry name" value="HTH_31"/>
    <property type="match status" value="1"/>
</dbReference>
<dbReference type="Proteomes" id="UP000694257">
    <property type="component" value="Chromosome"/>
</dbReference>
<dbReference type="RefSeq" id="WP_218477174.1">
    <property type="nucleotide sequence ID" value="NZ_BAABJN010000015.1"/>
</dbReference>
<keyword evidence="4" id="KW-1185">Reference proteome</keyword>
<evidence type="ECO:0000313" key="3">
    <source>
        <dbReference type="EMBL" id="QXN94572.1"/>
    </source>
</evidence>
<gene>
    <name evidence="3" type="ORF">KV110_16885</name>
</gene>
<accession>A0ABX8S014</accession>